<dbReference type="EMBL" id="PPEK01000021">
    <property type="protein sequence ID" value="PNV66780.1"/>
    <property type="molecule type" value="Genomic_DNA"/>
</dbReference>
<dbReference type="AlphaFoldDB" id="A0A2K2U9D5"/>
<reference evidence="2" key="1">
    <citation type="submission" date="2018-01" db="EMBL/GenBank/DDBJ databases">
        <title>Rubneribacter badeniensis gen. nov., sp. nov., and Colonibacter rubneri, gen. nov., sp. nov., WGS of new members of the Eggerthellaceae.</title>
        <authorList>
            <person name="Danylec N."/>
            <person name="Stoll D.A."/>
            <person name="Doetsch A."/>
            <person name="Kulling S.E."/>
            <person name="Huch M."/>
        </authorList>
    </citation>
    <scope>NUCLEOTIDE SEQUENCE [LARGE SCALE GENOMIC DNA]</scope>
    <source>
        <strain evidence="2">ResAG-96</strain>
    </source>
</reference>
<organism evidence="1 2">
    <name type="scientific">Enteroscipio rubneri</name>
    <dbReference type="NCBI Taxonomy" id="2070686"/>
    <lineage>
        <taxon>Bacteria</taxon>
        <taxon>Bacillati</taxon>
        <taxon>Actinomycetota</taxon>
        <taxon>Coriobacteriia</taxon>
        <taxon>Eggerthellales</taxon>
        <taxon>Eggerthellaceae</taxon>
        <taxon>Enteroscipio</taxon>
    </lineage>
</organism>
<accession>A0A2K2U9D5</accession>
<dbReference type="Proteomes" id="UP000236197">
    <property type="component" value="Unassembled WGS sequence"/>
</dbReference>
<evidence type="ECO:0000313" key="2">
    <source>
        <dbReference type="Proteomes" id="UP000236197"/>
    </source>
</evidence>
<dbReference type="RefSeq" id="WP_103265864.1">
    <property type="nucleotide sequence ID" value="NZ_CABMLE010000021.1"/>
</dbReference>
<name>A0A2K2U9D5_9ACTN</name>
<dbReference type="OrthoDB" id="3176939at2"/>
<sequence>MLSEEEYRRLREDHEVAYFRADLALSDPEGYSLEEKAEIIEGMRSSTEEVERAMREDFESMPPEMRRRMFEMLASSGPGARGFWSRMLLG</sequence>
<comment type="caution">
    <text evidence="1">The sequence shown here is derived from an EMBL/GenBank/DDBJ whole genome shotgun (WGS) entry which is preliminary data.</text>
</comment>
<protein>
    <submittedName>
        <fullName evidence="1">Uncharacterized protein</fullName>
    </submittedName>
</protein>
<gene>
    <name evidence="1" type="ORF">C2L71_11300</name>
</gene>
<evidence type="ECO:0000313" key="1">
    <source>
        <dbReference type="EMBL" id="PNV66780.1"/>
    </source>
</evidence>
<proteinExistence type="predicted"/>
<keyword evidence="2" id="KW-1185">Reference proteome</keyword>